<keyword evidence="2" id="KW-1185">Reference proteome</keyword>
<sequence>LTEVCIHLNSSKFRAITFSLYELTTFFSLHLSSTCELDKVLE</sequence>
<dbReference type="EMBL" id="CAXIEN010001388">
    <property type="protein sequence ID" value="CAL1302131.1"/>
    <property type="molecule type" value="Genomic_DNA"/>
</dbReference>
<evidence type="ECO:0000313" key="2">
    <source>
        <dbReference type="Proteomes" id="UP001497382"/>
    </source>
</evidence>
<feature type="non-terminal residue" evidence="1">
    <location>
        <position position="1"/>
    </location>
</feature>
<proteinExistence type="predicted"/>
<gene>
    <name evidence="1" type="ORF">LARSCL_LOCUS22921</name>
</gene>
<comment type="caution">
    <text evidence="1">The sequence shown here is derived from an EMBL/GenBank/DDBJ whole genome shotgun (WGS) entry which is preliminary data.</text>
</comment>
<dbReference type="AlphaFoldDB" id="A0AAV2C232"/>
<reference evidence="1 2" key="1">
    <citation type="submission" date="2024-04" db="EMBL/GenBank/DDBJ databases">
        <authorList>
            <person name="Rising A."/>
            <person name="Reimegard J."/>
            <person name="Sonavane S."/>
            <person name="Akerstrom W."/>
            <person name="Nylinder S."/>
            <person name="Hedman E."/>
            <person name="Kallberg Y."/>
        </authorList>
    </citation>
    <scope>NUCLEOTIDE SEQUENCE [LARGE SCALE GENOMIC DNA]</scope>
</reference>
<protein>
    <submittedName>
        <fullName evidence="1">Uncharacterized protein</fullName>
    </submittedName>
</protein>
<dbReference type="Proteomes" id="UP001497382">
    <property type="component" value="Unassembled WGS sequence"/>
</dbReference>
<accession>A0AAV2C232</accession>
<name>A0AAV2C232_9ARAC</name>
<organism evidence="1 2">
    <name type="scientific">Larinioides sclopetarius</name>
    <dbReference type="NCBI Taxonomy" id="280406"/>
    <lineage>
        <taxon>Eukaryota</taxon>
        <taxon>Metazoa</taxon>
        <taxon>Ecdysozoa</taxon>
        <taxon>Arthropoda</taxon>
        <taxon>Chelicerata</taxon>
        <taxon>Arachnida</taxon>
        <taxon>Araneae</taxon>
        <taxon>Araneomorphae</taxon>
        <taxon>Entelegynae</taxon>
        <taxon>Araneoidea</taxon>
        <taxon>Araneidae</taxon>
        <taxon>Larinioides</taxon>
    </lineage>
</organism>
<evidence type="ECO:0000313" key="1">
    <source>
        <dbReference type="EMBL" id="CAL1302131.1"/>
    </source>
</evidence>